<name>A0ABS3KUN6_9PROT</name>
<feature type="transmembrane region" description="Helical" evidence="1">
    <location>
        <begin position="119"/>
        <end position="152"/>
    </location>
</feature>
<comment type="caution">
    <text evidence="3">The sequence shown here is derived from an EMBL/GenBank/DDBJ whole genome shotgun (WGS) entry which is preliminary data.</text>
</comment>
<keyword evidence="1" id="KW-0812">Transmembrane</keyword>
<proteinExistence type="predicted"/>
<evidence type="ECO:0000256" key="1">
    <source>
        <dbReference type="SAM" id="Phobius"/>
    </source>
</evidence>
<dbReference type="Proteomes" id="UP001518989">
    <property type="component" value="Unassembled WGS sequence"/>
</dbReference>
<keyword evidence="1" id="KW-1133">Transmembrane helix</keyword>
<evidence type="ECO:0000313" key="4">
    <source>
        <dbReference type="Proteomes" id="UP001518989"/>
    </source>
</evidence>
<keyword evidence="4" id="KW-1185">Reference proteome</keyword>
<accession>A0ABS3KUN6</accession>
<dbReference type="InterPro" id="IPR009936">
    <property type="entry name" value="DUF1468"/>
</dbReference>
<feature type="domain" description="DUF1468" evidence="2">
    <location>
        <begin position="46"/>
        <end position="184"/>
    </location>
</feature>
<reference evidence="3 4" key="1">
    <citation type="submission" date="2020-09" db="EMBL/GenBank/DDBJ databases">
        <title>Roseomonas.</title>
        <authorList>
            <person name="Zhu W."/>
        </authorList>
    </citation>
    <scope>NUCLEOTIDE SEQUENCE [LARGE SCALE GENOMIC DNA]</scope>
    <source>
        <strain evidence="3 4">573</strain>
    </source>
</reference>
<feature type="transmembrane region" description="Helical" evidence="1">
    <location>
        <begin position="164"/>
        <end position="182"/>
    </location>
</feature>
<evidence type="ECO:0000259" key="2">
    <source>
        <dbReference type="Pfam" id="PF07331"/>
    </source>
</evidence>
<feature type="transmembrane region" description="Helical" evidence="1">
    <location>
        <begin position="78"/>
        <end position="99"/>
    </location>
</feature>
<dbReference type="Pfam" id="PF07331">
    <property type="entry name" value="TctB"/>
    <property type="match status" value="1"/>
</dbReference>
<dbReference type="EMBL" id="JACTNG010000012">
    <property type="protein sequence ID" value="MBO1081139.1"/>
    <property type="molecule type" value="Genomic_DNA"/>
</dbReference>
<gene>
    <name evidence="3" type="ORF">IAI61_19040</name>
</gene>
<protein>
    <submittedName>
        <fullName evidence="3">Tripartite tricarboxylate transporter TctB family protein</fullName>
    </submittedName>
</protein>
<feature type="transmembrane region" description="Helical" evidence="1">
    <location>
        <begin position="45"/>
        <end position="66"/>
    </location>
</feature>
<sequence>MLPAPAPAGAVPVPGGGIDLSDINAAHPGGGRRPLGLHPGAGPDLAVAVAVLLLGLLCLWQAAIIPTTPIYAQVGPKFVPYLVGGLVCLIGAGLVLAALRGGWSAEMEEVRDAPPTNWRALGLIGAGLLANLLLIDWLGFVIAATLQFVLVAAGFGSRRPGRDLLIGLAVTLLAFLAFDKLLGVDIGSGILEGIL</sequence>
<keyword evidence="1" id="KW-0472">Membrane</keyword>
<evidence type="ECO:0000313" key="3">
    <source>
        <dbReference type="EMBL" id="MBO1081139.1"/>
    </source>
</evidence>
<organism evidence="3 4">
    <name type="scientific">Roseomonas haemaphysalidis</name>
    <dbReference type="NCBI Taxonomy" id="2768162"/>
    <lineage>
        <taxon>Bacteria</taxon>
        <taxon>Pseudomonadati</taxon>
        <taxon>Pseudomonadota</taxon>
        <taxon>Alphaproteobacteria</taxon>
        <taxon>Acetobacterales</taxon>
        <taxon>Roseomonadaceae</taxon>
        <taxon>Roseomonas</taxon>
    </lineage>
</organism>